<evidence type="ECO:0000313" key="2">
    <source>
        <dbReference type="Proteomes" id="UP000198403"/>
    </source>
</evidence>
<dbReference type="RefSeq" id="WP_254920369.1">
    <property type="nucleotide sequence ID" value="NZ_FZNO01000003.1"/>
</dbReference>
<gene>
    <name evidence="1" type="ORF">SAMN06272737_1034</name>
</gene>
<name>A0A238VEC6_9ACTN</name>
<dbReference type="AlphaFoldDB" id="A0A238VEC6"/>
<dbReference type="EMBL" id="FZNO01000003">
    <property type="protein sequence ID" value="SNR32397.1"/>
    <property type="molecule type" value="Genomic_DNA"/>
</dbReference>
<sequence>MDSSELPPSYTRQQALAAGLTRSQLRTDGVRVSRGAYVSRSVPLGVFAACCALFPVLPSAAVFSHATAAALLGAPVPHDWPWP</sequence>
<reference evidence="1 2" key="1">
    <citation type="submission" date="2017-06" db="EMBL/GenBank/DDBJ databases">
        <authorList>
            <person name="Kim H.J."/>
            <person name="Triplett B.A."/>
        </authorList>
    </citation>
    <scope>NUCLEOTIDE SEQUENCE [LARGE SCALE GENOMIC DNA]</scope>
    <source>
        <strain evidence="1 2">DSM 44272</strain>
    </source>
</reference>
<proteinExistence type="predicted"/>
<organism evidence="1 2">
    <name type="scientific">Blastococcus mobilis</name>
    <dbReference type="NCBI Taxonomy" id="1938746"/>
    <lineage>
        <taxon>Bacteria</taxon>
        <taxon>Bacillati</taxon>
        <taxon>Actinomycetota</taxon>
        <taxon>Actinomycetes</taxon>
        <taxon>Geodermatophilales</taxon>
        <taxon>Geodermatophilaceae</taxon>
        <taxon>Blastococcus</taxon>
    </lineage>
</organism>
<dbReference type="Proteomes" id="UP000198403">
    <property type="component" value="Unassembled WGS sequence"/>
</dbReference>
<accession>A0A238VEC6</accession>
<protein>
    <submittedName>
        <fullName evidence="1">Uncharacterized protein</fullName>
    </submittedName>
</protein>
<keyword evidence="2" id="KW-1185">Reference proteome</keyword>
<evidence type="ECO:0000313" key="1">
    <source>
        <dbReference type="EMBL" id="SNR32397.1"/>
    </source>
</evidence>